<evidence type="ECO:0000256" key="6">
    <source>
        <dbReference type="SAM" id="Phobius"/>
    </source>
</evidence>
<comment type="subcellular location">
    <subcellularLocation>
        <location evidence="1">Cell membrane</location>
        <topology evidence="1">Multi-pass membrane protein</topology>
    </subcellularLocation>
</comment>
<keyword evidence="5 6" id="KW-0472">Membrane</keyword>
<dbReference type="PANTHER" id="PTHR40277">
    <property type="entry name" value="BLL5419 PROTEIN"/>
    <property type="match status" value="1"/>
</dbReference>
<feature type="transmembrane region" description="Helical" evidence="6">
    <location>
        <begin position="195"/>
        <end position="216"/>
    </location>
</feature>
<dbReference type="InterPro" id="IPR022791">
    <property type="entry name" value="L-PG_synthase/AglD"/>
</dbReference>
<evidence type="ECO:0000256" key="2">
    <source>
        <dbReference type="ARBA" id="ARBA00022475"/>
    </source>
</evidence>
<dbReference type="Proteomes" id="UP000679284">
    <property type="component" value="Chromosome"/>
</dbReference>
<dbReference type="RefSeq" id="WP_211783613.1">
    <property type="nucleotide sequence ID" value="NZ_CP047289.1"/>
</dbReference>
<keyword evidence="4 6" id="KW-1133">Transmembrane helix</keyword>
<evidence type="ECO:0000256" key="3">
    <source>
        <dbReference type="ARBA" id="ARBA00022692"/>
    </source>
</evidence>
<evidence type="ECO:0000256" key="4">
    <source>
        <dbReference type="ARBA" id="ARBA00022989"/>
    </source>
</evidence>
<dbReference type="PANTHER" id="PTHR40277:SF1">
    <property type="entry name" value="BLL5419 PROTEIN"/>
    <property type="match status" value="1"/>
</dbReference>
<name>A0A8J8MTE6_9RHOB</name>
<dbReference type="Pfam" id="PF03706">
    <property type="entry name" value="LPG_synthase_TM"/>
    <property type="match status" value="1"/>
</dbReference>
<evidence type="ECO:0000313" key="8">
    <source>
        <dbReference type="Proteomes" id="UP000679284"/>
    </source>
</evidence>
<protein>
    <submittedName>
        <fullName evidence="7">UPF0104 family protein</fullName>
    </submittedName>
</protein>
<feature type="transmembrane region" description="Helical" evidence="6">
    <location>
        <begin position="222"/>
        <end position="246"/>
    </location>
</feature>
<reference evidence="7" key="1">
    <citation type="submission" date="2020-01" db="EMBL/GenBank/DDBJ databases">
        <authorList>
            <person name="Yang Y."/>
            <person name="Kwon Y.M."/>
        </authorList>
    </citation>
    <scope>NUCLEOTIDE SEQUENCE</scope>
    <source>
        <strain evidence="7">PG104</strain>
    </source>
</reference>
<dbReference type="KEGG" id="fap:GR316_09015"/>
<evidence type="ECO:0000313" key="7">
    <source>
        <dbReference type="EMBL" id="QUS36391.1"/>
    </source>
</evidence>
<gene>
    <name evidence="7" type="ORF">GR316_09015</name>
</gene>
<dbReference type="AlphaFoldDB" id="A0A8J8MTE6"/>
<organism evidence="7 8">
    <name type="scientific">Falsirhodobacter algicola</name>
    <dbReference type="NCBI Taxonomy" id="2692330"/>
    <lineage>
        <taxon>Bacteria</taxon>
        <taxon>Pseudomonadati</taxon>
        <taxon>Pseudomonadota</taxon>
        <taxon>Alphaproteobacteria</taxon>
        <taxon>Rhodobacterales</taxon>
        <taxon>Paracoccaceae</taxon>
        <taxon>Falsirhodobacter</taxon>
    </lineage>
</organism>
<keyword evidence="8" id="KW-1185">Reference proteome</keyword>
<feature type="transmembrane region" description="Helical" evidence="6">
    <location>
        <begin position="152"/>
        <end position="174"/>
    </location>
</feature>
<evidence type="ECO:0000256" key="5">
    <source>
        <dbReference type="ARBA" id="ARBA00023136"/>
    </source>
</evidence>
<feature type="transmembrane region" description="Helical" evidence="6">
    <location>
        <begin position="12"/>
        <end position="29"/>
    </location>
</feature>
<keyword evidence="3 6" id="KW-0812">Transmembrane</keyword>
<keyword evidence="2" id="KW-1003">Cell membrane</keyword>
<dbReference type="EMBL" id="CP047289">
    <property type="protein sequence ID" value="QUS36391.1"/>
    <property type="molecule type" value="Genomic_DNA"/>
</dbReference>
<dbReference type="GO" id="GO:0005886">
    <property type="term" value="C:plasma membrane"/>
    <property type="evidence" value="ECO:0007669"/>
    <property type="project" value="UniProtKB-SubCell"/>
</dbReference>
<proteinExistence type="predicted"/>
<feature type="transmembrane region" description="Helical" evidence="6">
    <location>
        <begin position="253"/>
        <end position="280"/>
    </location>
</feature>
<evidence type="ECO:0000256" key="1">
    <source>
        <dbReference type="ARBA" id="ARBA00004651"/>
    </source>
</evidence>
<accession>A0A8J8MTE6</accession>
<feature type="transmembrane region" description="Helical" evidence="6">
    <location>
        <begin position="129"/>
        <end position="146"/>
    </location>
</feature>
<sequence>MRFDKQAPIWRVARLAVPLLILGALWIFADGEQILHQLRNADPFWLIGAVLIVNLQTMLCAWRWKMTANRLGQILPLRIAITEYYLAQFVNQTMPGGVAGDVARAVRVRGDSMRTSGAGVAIERISGQVGMLAIMVTGLALAMAHGDVPWRIGATPFGIGLGIAAALPLVYVLLPQRMRDTIRLGILDIWPRQSVLGLAIAACNILAFAFCGHAIGADLAPVAAAALVPVILSAMLIPASVAGWGFREGAAVLFLPVAGVGPQAAIATSVAFGAMALIAASPGAFFLRRPRVPQPAN</sequence>
<feature type="transmembrane region" description="Helical" evidence="6">
    <location>
        <begin position="44"/>
        <end position="64"/>
    </location>
</feature>